<keyword evidence="3" id="KW-1185">Reference proteome</keyword>
<evidence type="ECO:0000313" key="2">
    <source>
        <dbReference type="EnsemblMetazoa" id="AFAF005035-PA"/>
    </source>
</evidence>
<dbReference type="EnsemblMetazoa" id="AFAF005035-RA">
    <property type="protein sequence ID" value="AFAF005035-PA"/>
    <property type="gene ID" value="AFAF005035"/>
</dbReference>
<sequence length="525" mass="58934">MNDDPSMERTTESTTVAPAGSALWQRWNRTEFLARIIDDILKPAHERITLVFQTLVPRDGADNLKEKPVTGQDVSILSEQRSNTTSDGDSEELLSDIELESIDPPANDTTLLGQFQARRMVLRRRVAKALSSITGLLILAANSRREAAKSRSTRSTELHDNGVLVDERSHLLHLPVLEELEYNERFAESDSSDETPRRNMETIGIFLLEVFGSIAGFSWGIFKQVQSFLCTINDIGPRYLSSYKRRNSLALSSGLRASGSYGSRLNACNTFSGNGSSNSVFGKAHGLREHGRLVEFSLAAMASGKALISIRHTRARAVREFQLGRRAREGHGTARHGTTSEHRISAAPRIHARVQVRRHHRNHTAAHGMPVRCRLFANRVHHRLSNGAANVQQRLSPIEHRFRRHTGRGTVRNHRYDRYELVTDGMMHRMAIVLQVQLPQIRFLSTMWRNRCRISSCSTLKHIAVSAIPAMMYPEQNHVVAVDSRREPGASAPNPIVDRAIKQKYTPSDRGSDSRRKSVNAPTTM</sequence>
<dbReference type="Proteomes" id="UP000075886">
    <property type="component" value="Unassembled WGS sequence"/>
</dbReference>
<organism evidence="2 3">
    <name type="scientific">Anopheles farauti</name>
    <dbReference type="NCBI Taxonomy" id="69004"/>
    <lineage>
        <taxon>Eukaryota</taxon>
        <taxon>Metazoa</taxon>
        <taxon>Ecdysozoa</taxon>
        <taxon>Arthropoda</taxon>
        <taxon>Hexapoda</taxon>
        <taxon>Insecta</taxon>
        <taxon>Pterygota</taxon>
        <taxon>Neoptera</taxon>
        <taxon>Endopterygota</taxon>
        <taxon>Diptera</taxon>
        <taxon>Nematocera</taxon>
        <taxon>Culicoidea</taxon>
        <taxon>Culicidae</taxon>
        <taxon>Anophelinae</taxon>
        <taxon>Anopheles</taxon>
    </lineage>
</organism>
<feature type="region of interest" description="Disordered" evidence="1">
    <location>
        <begin position="485"/>
        <end position="525"/>
    </location>
</feature>
<evidence type="ECO:0000313" key="3">
    <source>
        <dbReference type="Proteomes" id="UP000075886"/>
    </source>
</evidence>
<feature type="region of interest" description="Disordered" evidence="1">
    <location>
        <begin position="61"/>
        <end position="90"/>
    </location>
</feature>
<accession>A0A182Q8A6</accession>
<feature type="compositionally biased region" description="Polar residues" evidence="1">
    <location>
        <begin position="72"/>
        <end position="85"/>
    </location>
</feature>
<protein>
    <submittedName>
        <fullName evidence="2">Uncharacterized protein</fullName>
    </submittedName>
</protein>
<reference evidence="2" key="2">
    <citation type="submission" date="2020-05" db="UniProtKB">
        <authorList>
            <consortium name="EnsemblMetazoa"/>
        </authorList>
    </citation>
    <scope>IDENTIFICATION</scope>
    <source>
        <strain evidence="2">FAR1</strain>
    </source>
</reference>
<dbReference type="EMBL" id="AXCN02000193">
    <property type="status" value="NOT_ANNOTATED_CDS"/>
    <property type="molecule type" value="Genomic_DNA"/>
</dbReference>
<name>A0A182Q8A6_9DIPT</name>
<proteinExistence type="predicted"/>
<evidence type="ECO:0000256" key="1">
    <source>
        <dbReference type="SAM" id="MobiDB-lite"/>
    </source>
</evidence>
<reference evidence="3" key="1">
    <citation type="submission" date="2014-01" db="EMBL/GenBank/DDBJ databases">
        <title>The Genome Sequence of Anopheles farauti FAR1 (V2).</title>
        <authorList>
            <consortium name="The Broad Institute Genomics Platform"/>
            <person name="Neafsey D.E."/>
            <person name="Besansky N."/>
            <person name="Howell P."/>
            <person name="Walton C."/>
            <person name="Young S.K."/>
            <person name="Zeng Q."/>
            <person name="Gargeya S."/>
            <person name="Fitzgerald M."/>
            <person name="Haas B."/>
            <person name="Abouelleil A."/>
            <person name="Allen A.W."/>
            <person name="Alvarado L."/>
            <person name="Arachchi H.M."/>
            <person name="Berlin A.M."/>
            <person name="Chapman S.B."/>
            <person name="Gainer-Dewar J."/>
            <person name="Goldberg J."/>
            <person name="Griggs A."/>
            <person name="Gujja S."/>
            <person name="Hansen M."/>
            <person name="Howarth C."/>
            <person name="Imamovic A."/>
            <person name="Ireland A."/>
            <person name="Larimer J."/>
            <person name="McCowan C."/>
            <person name="Murphy C."/>
            <person name="Pearson M."/>
            <person name="Poon T.W."/>
            <person name="Priest M."/>
            <person name="Roberts A."/>
            <person name="Saif S."/>
            <person name="Shea T."/>
            <person name="Sisk P."/>
            <person name="Sykes S."/>
            <person name="Wortman J."/>
            <person name="Nusbaum C."/>
            <person name="Birren B."/>
        </authorList>
    </citation>
    <scope>NUCLEOTIDE SEQUENCE [LARGE SCALE GENOMIC DNA]</scope>
    <source>
        <strain evidence="3">FAR1</strain>
    </source>
</reference>
<dbReference type="AlphaFoldDB" id="A0A182Q8A6"/>
<dbReference type="VEuPathDB" id="VectorBase:AFAF005035"/>